<evidence type="ECO:0000313" key="1">
    <source>
        <dbReference type="EMBL" id="GAA1672122.1"/>
    </source>
</evidence>
<evidence type="ECO:0000313" key="2">
    <source>
        <dbReference type="Proteomes" id="UP001500596"/>
    </source>
</evidence>
<name>A0ABP4SI30_9MICO</name>
<dbReference type="EMBL" id="BAAAPK010000001">
    <property type="protein sequence ID" value="GAA1672122.1"/>
    <property type="molecule type" value="Genomic_DNA"/>
</dbReference>
<protein>
    <submittedName>
        <fullName evidence="1">Uncharacterized protein</fullName>
    </submittedName>
</protein>
<accession>A0ABP4SI30</accession>
<sequence length="108" mass="11645">MVVAGSGAAEIGRDGRLTKRAHFAKRCDSLQRLHRPGGAFASETVEPVPATLLNIEESRVHQNAKVLAGGRGGHARHARKIARGYLTIAEECGRDQGTRGVTERTRGY</sequence>
<reference evidence="2" key="1">
    <citation type="journal article" date="2019" name="Int. J. Syst. Evol. Microbiol.">
        <title>The Global Catalogue of Microorganisms (GCM) 10K type strain sequencing project: providing services to taxonomists for standard genome sequencing and annotation.</title>
        <authorList>
            <consortium name="The Broad Institute Genomics Platform"/>
            <consortium name="The Broad Institute Genome Sequencing Center for Infectious Disease"/>
            <person name="Wu L."/>
            <person name="Ma J."/>
        </authorList>
    </citation>
    <scope>NUCLEOTIDE SEQUENCE [LARGE SCALE GENOMIC DNA]</scope>
    <source>
        <strain evidence="2">JCM 15575</strain>
    </source>
</reference>
<dbReference type="Proteomes" id="UP001500596">
    <property type="component" value="Unassembled WGS sequence"/>
</dbReference>
<keyword evidence="2" id="KW-1185">Reference proteome</keyword>
<comment type="caution">
    <text evidence="1">The sequence shown here is derived from an EMBL/GenBank/DDBJ whole genome shotgun (WGS) entry which is preliminary data.</text>
</comment>
<organism evidence="1 2">
    <name type="scientific">Microbacterium lacus</name>
    <dbReference type="NCBI Taxonomy" id="415217"/>
    <lineage>
        <taxon>Bacteria</taxon>
        <taxon>Bacillati</taxon>
        <taxon>Actinomycetota</taxon>
        <taxon>Actinomycetes</taxon>
        <taxon>Micrococcales</taxon>
        <taxon>Microbacteriaceae</taxon>
        <taxon>Microbacterium</taxon>
    </lineage>
</organism>
<proteinExistence type="predicted"/>
<gene>
    <name evidence="1" type="ORF">GCM10009807_15290</name>
</gene>